<dbReference type="GO" id="GO:0009247">
    <property type="term" value="P:glycolipid biosynthetic process"/>
    <property type="evidence" value="ECO:0007669"/>
    <property type="project" value="TreeGrafter"/>
</dbReference>
<comment type="similarity">
    <text evidence="12">Belongs to the saccharopine dehydrogenase family.</text>
</comment>
<dbReference type="GO" id="GO:0005811">
    <property type="term" value="C:lipid droplet"/>
    <property type="evidence" value="ECO:0007669"/>
    <property type="project" value="TreeGrafter"/>
</dbReference>
<dbReference type="PROSITE" id="PS00859">
    <property type="entry name" value="GTP_CYCLOHYDROL_1_1"/>
    <property type="match status" value="1"/>
</dbReference>
<evidence type="ECO:0000256" key="11">
    <source>
        <dbReference type="ARBA" id="ARBA00030854"/>
    </source>
</evidence>
<dbReference type="GO" id="GO:0005886">
    <property type="term" value="C:plasma membrane"/>
    <property type="evidence" value="ECO:0007669"/>
    <property type="project" value="TreeGrafter"/>
</dbReference>
<dbReference type="FunFam" id="3.40.50.720:FF:000178">
    <property type="entry name" value="Saccharopine dehydrogenase-like oxidoreductase"/>
    <property type="match status" value="1"/>
</dbReference>
<dbReference type="GeneID" id="117234789"/>
<feature type="region of interest" description="Disordered" evidence="13">
    <location>
        <begin position="472"/>
        <end position="498"/>
    </location>
</feature>
<evidence type="ECO:0000256" key="3">
    <source>
        <dbReference type="ARBA" id="ARBA00008085"/>
    </source>
</evidence>
<dbReference type="InterPro" id="IPR051276">
    <property type="entry name" value="Saccharopine_DH-like_oxidrdct"/>
</dbReference>
<dbReference type="Gene3D" id="1.10.286.10">
    <property type="match status" value="1"/>
</dbReference>
<feature type="compositionally biased region" description="Low complexity" evidence="13">
    <location>
        <begin position="484"/>
        <end position="496"/>
    </location>
</feature>
<sequence>MTDERLDFVIFGATGYTGKYAVKVAAQLAKEKEMKFGVSGRRKQALQAVVKEFASDIEDVPILIADLKDEESLKKMTAQAKVLVNCCGPYRFYGEPVIKACIATHTHQVDVSGEPQYIESIQLKYNKAAEEAGIYIISACGFDSIPCDLGIIFTQQKFNGEVNSIETYLNTWVTTKVSGALIHYGTYESAIYGIANFHELRELRSKLYPERLPQFWPKLKPRGFLHKSSISEGWSMVFPGSDRSVALRTQRFLYEKYKQRPAQVQTYFTLKSLFSVLTTAIFGLIFVMLSKYEFGRNLLLKYPTFFSGGYISREGPKPEILDNTRFSITFKADGWTEGLVEPTDKHDNLPNKVMITKVSGTDPAYGATCVMLLLSAITILKESDKIPVTGGVLSAGAAFNKTSLIDELIKKDIKFEVVSSIETFEWRTGSEDAVMNGISNQCAKIKDLSIYDDEDDHKMKIKKPGPIRTVSWSESVEESNLDVPGTPRTPRTSTTPGHEKCTFHHDLELDHRPPTREALLPEMSRSYKLLLSSLGEDPDRPGLLKTPERAAKAMLFFTKGYDQSIDDVINDAIYDEDHDEMVVVKDIEMFSMCEHHLVPFYGKVSIGYLPCKKILGLSKLARIVEVFSRRLQVQERLTKQIALAVTKAVQPAGVAVVVEGVHMCMVMRGVQKINSKTVTSTMLGVFRDDPKTREEFLNLIHNK</sequence>
<dbReference type="CTD" id="37415"/>
<gene>
    <name evidence="18" type="primary">LOC117234789</name>
</gene>
<accession>A0A6J3KIW6</accession>
<feature type="domain" description="Saccharopine dehydrogenase NADP binding" evidence="16">
    <location>
        <begin position="9"/>
        <end position="137"/>
    </location>
</feature>
<dbReference type="PANTHER" id="PTHR12286:SF5">
    <property type="entry name" value="SACCHAROPINE DEHYDROGENASE-LIKE OXIDOREDUCTASE"/>
    <property type="match status" value="1"/>
</dbReference>
<keyword evidence="14" id="KW-0812">Transmembrane</keyword>
<evidence type="ECO:0000256" key="10">
    <source>
        <dbReference type="ARBA" id="ARBA00023134"/>
    </source>
</evidence>
<evidence type="ECO:0000256" key="5">
    <source>
        <dbReference type="ARBA" id="ARBA00012715"/>
    </source>
</evidence>
<dbReference type="AlphaFoldDB" id="A0A6J3KIW6"/>
<evidence type="ECO:0000313" key="18">
    <source>
        <dbReference type="RefSeq" id="XP_033352216.1"/>
    </source>
</evidence>
<dbReference type="NCBIfam" id="NF006826">
    <property type="entry name" value="PRK09347.1-3"/>
    <property type="match status" value="1"/>
</dbReference>
<dbReference type="GO" id="GO:0005739">
    <property type="term" value="C:mitochondrion"/>
    <property type="evidence" value="ECO:0007669"/>
    <property type="project" value="TreeGrafter"/>
</dbReference>
<dbReference type="InterPro" id="IPR005097">
    <property type="entry name" value="Sacchrp_dh_NADP-bd"/>
</dbReference>
<dbReference type="NCBIfam" id="NF006825">
    <property type="entry name" value="PRK09347.1-2"/>
    <property type="match status" value="1"/>
</dbReference>
<proteinExistence type="inferred from homology"/>
<evidence type="ECO:0000256" key="8">
    <source>
        <dbReference type="ARBA" id="ARBA00022801"/>
    </source>
</evidence>
<feature type="domain" description="GTP cyclohydrolase I" evidence="15">
    <location>
        <begin position="525"/>
        <end position="700"/>
    </location>
</feature>
<dbReference type="PROSITE" id="PS00860">
    <property type="entry name" value="GTP_CYCLOHYDROL_1_2"/>
    <property type="match status" value="1"/>
</dbReference>
<comment type="pathway">
    <text evidence="2">Cofactor biosynthesis; 7,8-dihydroneopterin triphosphate biosynthesis; 7,8-dihydroneopterin triphosphate from GTP: step 1/1.</text>
</comment>
<evidence type="ECO:0000256" key="9">
    <source>
        <dbReference type="ARBA" id="ARBA00023007"/>
    </source>
</evidence>
<keyword evidence="9" id="KW-0783">Tetrahydrobiopterin biosynthesis</keyword>
<comment type="similarity">
    <text evidence="3">Belongs to the GTP cyclohydrolase I family.</text>
</comment>
<dbReference type="Gene3D" id="3.40.50.720">
    <property type="entry name" value="NAD(P)-binding Rossmann-like Domain"/>
    <property type="match status" value="1"/>
</dbReference>
<protein>
    <recommendedName>
        <fullName evidence="6">GTP cyclohydrolase 1</fullName>
        <ecNumber evidence="5">3.5.4.16</ecNumber>
    </recommendedName>
    <alternativeName>
        <fullName evidence="11">GTP cyclohydrolase I</fullName>
    </alternativeName>
</protein>
<dbReference type="InterPro" id="IPR043134">
    <property type="entry name" value="GTP-CH-I_N"/>
</dbReference>
<evidence type="ECO:0000256" key="2">
    <source>
        <dbReference type="ARBA" id="ARBA00005080"/>
    </source>
</evidence>
<dbReference type="SUPFAM" id="SSF51735">
    <property type="entry name" value="NAD(P)-binding Rossmann-fold domains"/>
    <property type="match status" value="1"/>
</dbReference>
<dbReference type="PANTHER" id="PTHR12286">
    <property type="entry name" value="SACCHAROPINE DEHYDROGENASE-LIKE OXIDOREDUCTASE"/>
    <property type="match status" value="1"/>
</dbReference>
<dbReference type="GO" id="GO:0046654">
    <property type="term" value="P:tetrahydrofolate biosynthetic process"/>
    <property type="evidence" value="ECO:0007669"/>
    <property type="project" value="InterPro"/>
</dbReference>
<evidence type="ECO:0000259" key="16">
    <source>
        <dbReference type="Pfam" id="PF03435"/>
    </source>
</evidence>
<dbReference type="Gene3D" id="3.30.1130.10">
    <property type="match status" value="1"/>
</dbReference>
<evidence type="ECO:0000256" key="4">
    <source>
        <dbReference type="ARBA" id="ARBA00011857"/>
    </source>
</evidence>
<evidence type="ECO:0000256" key="6">
    <source>
        <dbReference type="ARBA" id="ARBA00017272"/>
    </source>
</evidence>
<dbReference type="CDD" id="cd00642">
    <property type="entry name" value="GTP_cyclohydro1"/>
    <property type="match status" value="1"/>
</dbReference>
<feature type="transmembrane region" description="Helical" evidence="14">
    <location>
        <begin position="268"/>
        <end position="289"/>
    </location>
</feature>
<dbReference type="GO" id="GO:0046148">
    <property type="term" value="P:pigment biosynthetic process"/>
    <property type="evidence" value="ECO:0007669"/>
    <property type="project" value="UniProtKB-ARBA"/>
</dbReference>
<keyword evidence="14" id="KW-1133">Transmembrane helix</keyword>
<dbReference type="GO" id="GO:0006729">
    <property type="term" value="P:tetrahydrobiopterin biosynthetic process"/>
    <property type="evidence" value="ECO:0007669"/>
    <property type="project" value="UniProtKB-KW"/>
</dbReference>
<dbReference type="InterPro" id="IPR043133">
    <property type="entry name" value="GTP-CH-I_C/QueF"/>
</dbReference>
<keyword evidence="17" id="KW-1185">Reference proteome</keyword>
<organism evidence="17 18">
    <name type="scientific">Bombus vosnesenskii</name>
    <dbReference type="NCBI Taxonomy" id="207650"/>
    <lineage>
        <taxon>Eukaryota</taxon>
        <taxon>Metazoa</taxon>
        <taxon>Ecdysozoa</taxon>
        <taxon>Arthropoda</taxon>
        <taxon>Hexapoda</taxon>
        <taxon>Insecta</taxon>
        <taxon>Pterygota</taxon>
        <taxon>Neoptera</taxon>
        <taxon>Endopterygota</taxon>
        <taxon>Hymenoptera</taxon>
        <taxon>Apocrita</taxon>
        <taxon>Aculeata</taxon>
        <taxon>Apoidea</taxon>
        <taxon>Anthophila</taxon>
        <taxon>Apidae</taxon>
        <taxon>Bombus</taxon>
        <taxon>Pyrobombus</taxon>
    </lineage>
</organism>
<evidence type="ECO:0000259" key="15">
    <source>
        <dbReference type="Pfam" id="PF01227"/>
    </source>
</evidence>
<dbReference type="InterPro" id="IPR001474">
    <property type="entry name" value="GTP_CycHdrlase_I"/>
</dbReference>
<keyword evidence="8" id="KW-0378">Hydrolase</keyword>
<dbReference type="FunFam" id="3.30.1130.10:FF:000012">
    <property type="entry name" value="GTP cyclohydrolase 1"/>
    <property type="match status" value="1"/>
</dbReference>
<dbReference type="NCBIfam" id="TIGR00063">
    <property type="entry name" value="folE"/>
    <property type="match status" value="1"/>
</dbReference>
<dbReference type="RefSeq" id="XP_033352216.1">
    <property type="nucleotide sequence ID" value="XM_033496325.1"/>
</dbReference>
<dbReference type="KEGG" id="bvk:117234789"/>
<dbReference type="InterPro" id="IPR020602">
    <property type="entry name" value="GTP_CycHdrlase_I_dom"/>
</dbReference>
<evidence type="ECO:0000256" key="12">
    <source>
        <dbReference type="ARBA" id="ARBA00038048"/>
    </source>
</evidence>
<comment type="subunit">
    <text evidence="4">Toroid-shaped homodecamer, composed of two pentamers of five dimers.</text>
</comment>
<dbReference type="SUPFAM" id="SSF55620">
    <property type="entry name" value="Tetrahydrobiopterin biosynthesis enzymes-like"/>
    <property type="match status" value="1"/>
</dbReference>
<name>A0A6J3KIW6_9HYME</name>
<keyword evidence="7" id="KW-0547">Nucleotide-binding</keyword>
<dbReference type="Pfam" id="PF01227">
    <property type="entry name" value="GTP_cyclohydroI"/>
    <property type="match status" value="1"/>
</dbReference>
<reference evidence="18" key="1">
    <citation type="submission" date="2025-08" db="UniProtKB">
        <authorList>
            <consortium name="RefSeq"/>
        </authorList>
    </citation>
    <scope>IDENTIFICATION</scope>
    <source>
        <tissue evidence="18">Muscle</tissue>
    </source>
</reference>
<dbReference type="GO" id="GO:0005525">
    <property type="term" value="F:GTP binding"/>
    <property type="evidence" value="ECO:0007669"/>
    <property type="project" value="UniProtKB-KW"/>
</dbReference>
<evidence type="ECO:0000256" key="7">
    <source>
        <dbReference type="ARBA" id="ARBA00022741"/>
    </source>
</evidence>
<evidence type="ECO:0000313" key="17">
    <source>
        <dbReference type="Proteomes" id="UP000504631"/>
    </source>
</evidence>
<dbReference type="FunFam" id="1.10.286.10:FF:000003">
    <property type="entry name" value="GTP cyclohydrolase 1"/>
    <property type="match status" value="1"/>
</dbReference>
<keyword evidence="10" id="KW-0342">GTP-binding</keyword>
<evidence type="ECO:0000256" key="14">
    <source>
        <dbReference type="SAM" id="Phobius"/>
    </source>
</evidence>
<dbReference type="EC" id="3.5.4.16" evidence="5"/>
<dbReference type="Proteomes" id="UP000504631">
    <property type="component" value="Unplaced"/>
</dbReference>
<dbReference type="InterPro" id="IPR036291">
    <property type="entry name" value="NAD(P)-bd_dom_sf"/>
</dbReference>
<dbReference type="UniPathway" id="UPA00848">
    <property type="reaction ID" value="UER00151"/>
</dbReference>
<dbReference type="GO" id="GO:0003934">
    <property type="term" value="F:GTP cyclohydrolase I activity"/>
    <property type="evidence" value="ECO:0007669"/>
    <property type="project" value="UniProtKB-EC"/>
</dbReference>
<evidence type="ECO:0000256" key="13">
    <source>
        <dbReference type="SAM" id="MobiDB-lite"/>
    </source>
</evidence>
<dbReference type="InterPro" id="IPR018234">
    <property type="entry name" value="GTP_CycHdrlase_I_CS"/>
</dbReference>
<comment type="catalytic activity">
    <reaction evidence="1">
        <text>GTP + H2O = 7,8-dihydroneopterin 3'-triphosphate + formate + H(+)</text>
        <dbReference type="Rhea" id="RHEA:17473"/>
        <dbReference type="ChEBI" id="CHEBI:15377"/>
        <dbReference type="ChEBI" id="CHEBI:15378"/>
        <dbReference type="ChEBI" id="CHEBI:15740"/>
        <dbReference type="ChEBI" id="CHEBI:37565"/>
        <dbReference type="ChEBI" id="CHEBI:58462"/>
        <dbReference type="EC" id="3.5.4.16"/>
    </reaction>
</comment>
<dbReference type="Pfam" id="PF03435">
    <property type="entry name" value="Sacchrp_dh_NADP"/>
    <property type="match status" value="1"/>
</dbReference>
<keyword evidence="14" id="KW-0472">Membrane</keyword>
<evidence type="ECO:0000256" key="1">
    <source>
        <dbReference type="ARBA" id="ARBA00001052"/>
    </source>
</evidence>
<dbReference type="HAMAP" id="MF_00223">
    <property type="entry name" value="FolE"/>
    <property type="match status" value="1"/>
</dbReference>